<dbReference type="SUPFAM" id="SSF53218">
    <property type="entry name" value="Molybdenum cofactor biosynthesis proteins"/>
    <property type="match status" value="1"/>
</dbReference>
<dbReference type="SUPFAM" id="SSF63882">
    <property type="entry name" value="MoeA N-terminal region -like"/>
    <property type="match status" value="1"/>
</dbReference>
<dbReference type="PANTHER" id="PTHR10192:SF16">
    <property type="entry name" value="MOLYBDOPTERIN MOLYBDENUMTRANSFERASE"/>
    <property type="match status" value="1"/>
</dbReference>
<evidence type="ECO:0000256" key="5">
    <source>
        <dbReference type="ARBA" id="ARBA00047317"/>
    </source>
</evidence>
<keyword evidence="9" id="KW-1185">Reference proteome</keyword>
<comment type="similarity">
    <text evidence="3 6">Belongs to the MoeA family.</text>
</comment>
<dbReference type="SUPFAM" id="SSF63867">
    <property type="entry name" value="MoeA C-terminal domain-like"/>
    <property type="match status" value="1"/>
</dbReference>
<dbReference type="InterPro" id="IPR008284">
    <property type="entry name" value="MoCF_biosynth_CS"/>
</dbReference>
<dbReference type="NCBIfam" id="TIGR00177">
    <property type="entry name" value="molyb_syn"/>
    <property type="match status" value="1"/>
</dbReference>
<evidence type="ECO:0000313" key="9">
    <source>
        <dbReference type="Proteomes" id="UP001232493"/>
    </source>
</evidence>
<dbReference type="InterPro" id="IPR005110">
    <property type="entry name" value="MoeA_linker/N"/>
</dbReference>
<dbReference type="InterPro" id="IPR036688">
    <property type="entry name" value="MoeA_C_domain_IV_sf"/>
</dbReference>
<dbReference type="SMART" id="SM00852">
    <property type="entry name" value="MoCF_biosynth"/>
    <property type="match status" value="1"/>
</dbReference>
<evidence type="ECO:0000256" key="3">
    <source>
        <dbReference type="ARBA" id="ARBA00010763"/>
    </source>
</evidence>
<protein>
    <recommendedName>
        <fullName evidence="6">Molybdopterin molybdenumtransferase</fullName>
        <ecNumber evidence="6">2.10.1.1</ecNumber>
    </recommendedName>
</protein>
<keyword evidence="4 6" id="KW-0501">Molybdenum cofactor biosynthesis</keyword>
<evidence type="ECO:0000256" key="2">
    <source>
        <dbReference type="ARBA" id="ARBA00005046"/>
    </source>
</evidence>
<dbReference type="PANTHER" id="PTHR10192">
    <property type="entry name" value="MOLYBDOPTERIN BIOSYNTHESIS PROTEIN"/>
    <property type="match status" value="1"/>
</dbReference>
<comment type="pathway">
    <text evidence="2 6">Cofactor biosynthesis; molybdopterin biosynthesis.</text>
</comment>
<dbReference type="Pfam" id="PF12727">
    <property type="entry name" value="PBP_like"/>
    <property type="match status" value="1"/>
</dbReference>
<comment type="catalytic activity">
    <reaction evidence="5">
        <text>adenylyl-molybdopterin + molybdate = Mo-molybdopterin + AMP + H(+)</text>
        <dbReference type="Rhea" id="RHEA:35047"/>
        <dbReference type="ChEBI" id="CHEBI:15378"/>
        <dbReference type="ChEBI" id="CHEBI:36264"/>
        <dbReference type="ChEBI" id="CHEBI:62727"/>
        <dbReference type="ChEBI" id="CHEBI:71302"/>
        <dbReference type="ChEBI" id="CHEBI:456215"/>
        <dbReference type="EC" id="2.10.1.1"/>
    </reaction>
</comment>
<organism evidence="8 9">
    <name type="scientific">Marinitoga aeolica</name>
    <dbReference type="NCBI Taxonomy" id="2809031"/>
    <lineage>
        <taxon>Bacteria</taxon>
        <taxon>Thermotogati</taxon>
        <taxon>Thermotogota</taxon>
        <taxon>Thermotogae</taxon>
        <taxon>Petrotogales</taxon>
        <taxon>Petrotogaceae</taxon>
        <taxon>Marinitoga</taxon>
    </lineage>
</organism>
<comment type="function">
    <text evidence="1 6">Catalyzes the insertion of molybdate into adenylated molybdopterin with the concomitant release of AMP.</text>
</comment>
<dbReference type="Gene3D" id="3.40.980.10">
    <property type="entry name" value="MoaB/Mog-like domain"/>
    <property type="match status" value="1"/>
</dbReference>
<dbReference type="Gene3D" id="2.170.190.11">
    <property type="entry name" value="Molybdopterin biosynthesis moea protein, domain 3"/>
    <property type="match status" value="1"/>
</dbReference>
<evidence type="ECO:0000256" key="1">
    <source>
        <dbReference type="ARBA" id="ARBA00002901"/>
    </source>
</evidence>
<dbReference type="InterPro" id="IPR036135">
    <property type="entry name" value="MoeA_linker/N_sf"/>
</dbReference>
<dbReference type="EMBL" id="CP069362">
    <property type="protein sequence ID" value="WGS64299.1"/>
    <property type="molecule type" value="Genomic_DNA"/>
</dbReference>
<comment type="cofactor">
    <cofactor evidence="6">
        <name>Mg(2+)</name>
        <dbReference type="ChEBI" id="CHEBI:18420"/>
    </cofactor>
</comment>
<dbReference type="InterPro" id="IPR036425">
    <property type="entry name" value="MoaB/Mog-like_dom_sf"/>
</dbReference>
<dbReference type="NCBIfam" id="NF011068">
    <property type="entry name" value="PRK14498.1"/>
    <property type="match status" value="1"/>
</dbReference>
<evidence type="ECO:0000259" key="7">
    <source>
        <dbReference type="SMART" id="SM00852"/>
    </source>
</evidence>
<sequence length="638" mass="72273">MKRRFYLNKKDLEETVGIYFNELKDYFLKDDIEYIKAREGINRITALPIIANENVPSYNSSAMDGIAVISKRTYGANESNPVILEKGKDFEYINTGYPINNPYDSVIMIENIEIIDDGHVQIRNSVYPYKDVRKVGEDICKGEMVFPRYHTLTSSDISFLMMAKVFEIPVIRKMKILLIPTGNEIVKPEELTEEFQIPETNSLMIKNYLEHFNAVVDINEILPDDINIIKNIIAEKIKEYDLILLNAGSSAGSKDFTYHAINDLGKVIIHGINIKPGKPAVLGIVNEKPVIGLPGFPVSCNIIMEDIVKPLILNKTKYEIYYDNEIIEGISAKRIHSSITEKEYLRVGVGKVGENYVAIPLKRGAANISAISKQDGIVYIEKGIEVVEDGEEVSIHLKRSKKLIDNNILIIGSHDLLLYLLADFVKKYDKNINIVSANVGSLGGILSIAKGYSHLAGMHLLDPETGEYNISYIKEYMDDFKLMNLSYREQGFIVQKGNPKKIKDFEDLTKDGVRYINRQKTAGTRILLDYNLDKKGISPKEIHGYSDEEYSHVNLALKIKKDMADVGLGIRAAANIYNLDFVPVALERYDLLIQDSFLNDKRFELIMNIITSNEFKEEAEKLGGYILKDTGKIWEVVK</sequence>
<keyword evidence="6" id="KW-0500">Molybdenum</keyword>
<accession>A0ABY8PNY0</accession>
<dbReference type="InterPro" id="IPR001453">
    <property type="entry name" value="MoaB/Mog_dom"/>
</dbReference>
<keyword evidence="6" id="KW-0479">Metal-binding</keyword>
<dbReference type="Pfam" id="PF00994">
    <property type="entry name" value="MoCF_biosynth"/>
    <property type="match status" value="1"/>
</dbReference>
<dbReference type="Proteomes" id="UP001232493">
    <property type="component" value="Chromosome"/>
</dbReference>
<dbReference type="Gene3D" id="2.40.340.10">
    <property type="entry name" value="MoeA, C-terminal, domain IV"/>
    <property type="match status" value="1"/>
</dbReference>
<keyword evidence="6" id="KW-0460">Magnesium</keyword>
<keyword evidence="6" id="KW-0808">Transferase</keyword>
<gene>
    <name evidence="8" type="ORF">JRV97_07935</name>
</gene>
<dbReference type="InterPro" id="IPR005111">
    <property type="entry name" value="MoeA_C_domain_IV"/>
</dbReference>
<evidence type="ECO:0000256" key="4">
    <source>
        <dbReference type="ARBA" id="ARBA00023150"/>
    </source>
</evidence>
<dbReference type="PROSITE" id="PS01079">
    <property type="entry name" value="MOCF_BIOSYNTHESIS_2"/>
    <property type="match status" value="1"/>
</dbReference>
<dbReference type="Pfam" id="PF03453">
    <property type="entry name" value="MoeA_N"/>
    <property type="match status" value="1"/>
</dbReference>
<dbReference type="RefSeq" id="WP_280997850.1">
    <property type="nucleotide sequence ID" value="NZ_CP069362.1"/>
</dbReference>
<dbReference type="Gene3D" id="3.90.105.10">
    <property type="entry name" value="Molybdopterin biosynthesis moea protein, domain 2"/>
    <property type="match status" value="1"/>
</dbReference>
<dbReference type="InterPro" id="IPR024370">
    <property type="entry name" value="PBP_domain"/>
</dbReference>
<name>A0ABY8PNY0_9BACT</name>
<reference evidence="8 9" key="1">
    <citation type="submission" date="2021-02" db="EMBL/GenBank/DDBJ databases">
        <title>Characterization of Marinitoga sp. nov. str. BP5-C20A.</title>
        <authorList>
            <person name="Erauso G."/>
            <person name="Postec A."/>
        </authorList>
    </citation>
    <scope>NUCLEOTIDE SEQUENCE [LARGE SCALE GENOMIC DNA]</scope>
    <source>
        <strain evidence="8 9">BP5-C20A</strain>
    </source>
</reference>
<proteinExistence type="inferred from homology"/>
<dbReference type="Pfam" id="PF03454">
    <property type="entry name" value="MoeA_C"/>
    <property type="match status" value="1"/>
</dbReference>
<dbReference type="Gene3D" id="3.40.190.10">
    <property type="entry name" value="Periplasmic binding protein-like II"/>
    <property type="match status" value="1"/>
</dbReference>
<evidence type="ECO:0000256" key="6">
    <source>
        <dbReference type="RuleBase" id="RU365090"/>
    </source>
</evidence>
<dbReference type="CDD" id="cd00887">
    <property type="entry name" value="MoeA"/>
    <property type="match status" value="1"/>
</dbReference>
<dbReference type="SUPFAM" id="SSF53850">
    <property type="entry name" value="Periplasmic binding protein-like II"/>
    <property type="match status" value="1"/>
</dbReference>
<feature type="domain" description="MoaB/Mog" evidence="7">
    <location>
        <begin position="177"/>
        <end position="314"/>
    </location>
</feature>
<evidence type="ECO:0000313" key="8">
    <source>
        <dbReference type="EMBL" id="WGS64299.1"/>
    </source>
</evidence>
<dbReference type="EC" id="2.10.1.1" evidence="6"/>
<dbReference type="InterPro" id="IPR038987">
    <property type="entry name" value="MoeA-like"/>
</dbReference>